<dbReference type="PANTHER" id="PTHR20883:SF48">
    <property type="entry name" value="ECTOINE DIOXYGENASE"/>
    <property type="match status" value="1"/>
</dbReference>
<dbReference type="PANTHER" id="PTHR20883">
    <property type="entry name" value="PHYTANOYL-COA DIOXYGENASE DOMAIN CONTAINING 1"/>
    <property type="match status" value="1"/>
</dbReference>
<reference evidence="1" key="1">
    <citation type="submission" date="2018-05" db="EMBL/GenBank/DDBJ databases">
        <authorList>
            <person name="Lanie J.A."/>
            <person name="Ng W.-L."/>
            <person name="Kazmierczak K.M."/>
            <person name="Andrzejewski T.M."/>
            <person name="Davidsen T.M."/>
            <person name="Wayne K.J."/>
            <person name="Tettelin H."/>
            <person name="Glass J.I."/>
            <person name="Rusch D."/>
            <person name="Podicherti R."/>
            <person name="Tsui H.-C.T."/>
            <person name="Winkler M.E."/>
        </authorList>
    </citation>
    <scope>NUCLEOTIDE SEQUENCE</scope>
</reference>
<dbReference type="AlphaFoldDB" id="A0A381YP71"/>
<accession>A0A381YP71</accession>
<protein>
    <recommendedName>
        <fullName evidence="2">Phytanoyl-CoA dioxygenase</fullName>
    </recommendedName>
</protein>
<dbReference type="InterPro" id="IPR008775">
    <property type="entry name" value="Phytyl_CoA_dOase-like"/>
</dbReference>
<gene>
    <name evidence="1" type="ORF">METZ01_LOCUS131623</name>
</gene>
<dbReference type="SUPFAM" id="SSF51197">
    <property type="entry name" value="Clavaminate synthase-like"/>
    <property type="match status" value="1"/>
</dbReference>
<sequence length="291" mass="32692">MDYIERVNSLKTPRPLTDGLTVDPSDSARVKNAIREVDQQGFAIVRDFLSEQELSDVRERMASIFELTGTRRAKDSRGSHRKGYYGVQTVHVHNLFAKTRAVDEIATNPLLLLIIEGVLGPLFQMSVATAMCPDPGVDPQGFHQDDGHYPLPRPRPPFIANTLVALDDFTEANGATRLVPGSHRWTEPVSQDTEFAVAEMPAGSLLVFDGALWHAGGGNSTVDKRRRSINLNFNLSWLRQQENQYVGIPRDMWLSLPEKLQRLLGFQKVNFLYGSVDYTDPLVYFKEHPDS</sequence>
<dbReference type="Pfam" id="PF05721">
    <property type="entry name" value="PhyH"/>
    <property type="match status" value="1"/>
</dbReference>
<organism evidence="1">
    <name type="scientific">marine metagenome</name>
    <dbReference type="NCBI Taxonomy" id="408172"/>
    <lineage>
        <taxon>unclassified sequences</taxon>
        <taxon>metagenomes</taxon>
        <taxon>ecological metagenomes</taxon>
    </lineage>
</organism>
<evidence type="ECO:0000313" key="1">
    <source>
        <dbReference type="EMBL" id="SVA78769.1"/>
    </source>
</evidence>
<dbReference type="GO" id="GO:0016491">
    <property type="term" value="F:oxidoreductase activity"/>
    <property type="evidence" value="ECO:0007669"/>
    <property type="project" value="UniProtKB-ARBA"/>
</dbReference>
<dbReference type="GO" id="GO:0046872">
    <property type="term" value="F:metal ion binding"/>
    <property type="evidence" value="ECO:0007669"/>
    <property type="project" value="UniProtKB-ARBA"/>
</dbReference>
<dbReference type="EMBL" id="UINC01018698">
    <property type="protein sequence ID" value="SVA78769.1"/>
    <property type="molecule type" value="Genomic_DNA"/>
</dbReference>
<proteinExistence type="predicted"/>
<evidence type="ECO:0008006" key="2">
    <source>
        <dbReference type="Google" id="ProtNLM"/>
    </source>
</evidence>
<name>A0A381YP71_9ZZZZ</name>
<dbReference type="Gene3D" id="2.60.120.620">
    <property type="entry name" value="q2cbj1_9rhob like domain"/>
    <property type="match status" value="1"/>
</dbReference>